<dbReference type="Proteomes" id="UP000045842">
    <property type="component" value="Unassembled WGS sequence"/>
</dbReference>
<gene>
    <name evidence="1" type="ORF">ERS007679_03914</name>
</gene>
<dbReference type="AlphaFoldDB" id="A0A655J891"/>
<reference evidence="1 2" key="1">
    <citation type="submission" date="2015-03" db="EMBL/GenBank/DDBJ databases">
        <authorList>
            <consortium name="Pathogen Informatics"/>
        </authorList>
    </citation>
    <scope>NUCLEOTIDE SEQUENCE [LARGE SCALE GENOMIC DNA]</scope>
    <source>
        <strain evidence="1 2">G09801536</strain>
    </source>
</reference>
<organism evidence="1 2">
    <name type="scientific">Mycobacterium tuberculosis</name>
    <dbReference type="NCBI Taxonomy" id="1773"/>
    <lineage>
        <taxon>Bacteria</taxon>
        <taxon>Bacillati</taxon>
        <taxon>Actinomycetota</taxon>
        <taxon>Actinomycetes</taxon>
        <taxon>Mycobacteriales</taxon>
        <taxon>Mycobacteriaceae</taxon>
        <taxon>Mycobacterium</taxon>
        <taxon>Mycobacterium tuberculosis complex</taxon>
    </lineage>
</organism>
<evidence type="ECO:0000313" key="2">
    <source>
        <dbReference type="Proteomes" id="UP000045842"/>
    </source>
</evidence>
<accession>A0A655J891</accession>
<name>A0A655J891_MYCTX</name>
<dbReference type="EMBL" id="CSAD01000822">
    <property type="protein sequence ID" value="COW47641.1"/>
    <property type="molecule type" value="Genomic_DNA"/>
</dbReference>
<protein>
    <submittedName>
        <fullName evidence="1">Uncharacterized protein</fullName>
    </submittedName>
</protein>
<evidence type="ECO:0000313" key="1">
    <source>
        <dbReference type="EMBL" id="COW47641.1"/>
    </source>
</evidence>
<sequence length="135" mass="15053">MTNTSTLRTPWSWALRAAFSAASWAANGVDFREPLKPTCPDDAQAMTLPCGSVMVTIVLLNVLLMWAAPCGTFFFSRRRVFWPFLADVAGPFFAGGIGYLAFFLPAMVRLGPLRVRALVFVRWPRTGIPRRCRNP</sequence>
<proteinExistence type="predicted"/>